<name>A0A101M040_PICGL</name>
<feature type="compositionally biased region" description="Low complexity" evidence="1">
    <location>
        <begin position="9"/>
        <end position="26"/>
    </location>
</feature>
<reference evidence="2" key="1">
    <citation type="journal article" date="2015" name="Genome Biol. Evol.">
        <title>Organellar Genomes of White Spruce (Picea glauca): Assembly and Annotation.</title>
        <authorList>
            <person name="Jackman S.D."/>
            <person name="Warren R.L."/>
            <person name="Gibb E.A."/>
            <person name="Vandervalk B.P."/>
            <person name="Mohamadi H."/>
            <person name="Chu J."/>
            <person name="Raymond A."/>
            <person name="Pleasance S."/>
            <person name="Coope R."/>
            <person name="Wildung M.R."/>
            <person name="Ritland C.E."/>
            <person name="Bousquet J."/>
            <person name="Jones S.J."/>
            <person name="Bohlmann J."/>
            <person name="Birol I."/>
        </authorList>
    </citation>
    <scope>NUCLEOTIDE SEQUENCE [LARGE SCALE GENOMIC DNA]</scope>
    <source>
        <tissue evidence="2">Flushing bud</tissue>
    </source>
</reference>
<geneLocation type="mitochondrion" evidence="2"/>
<gene>
    <name evidence="2" type="ORF">ABT39_MTgene5388</name>
</gene>
<evidence type="ECO:0000313" key="2">
    <source>
        <dbReference type="EMBL" id="KUM48388.1"/>
    </source>
</evidence>
<protein>
    <submittedName>
        <fullName evidence="2">Uncharacterized protein</fullName>
    </submittedName>
</protein>
<proteinExistence type="predicted"/>
<comment type="caution">
    <text evidence="2">The sequence shown here is derived from an EMBL/GenBank/DDBJ whole genome shotgun (WGS) entry which is preliminary data.</text>
</comment>
<keyword evidence="2" id="KW-0496">Mitochondrion</keyword>
<evidence type="ECO:0000256" key="1">
    <source>
        <dbReference type="SAM" id="MobiDB-lite"/>
    </source>
</evidence>
<organism evidence="2">
    <name type="scientific">Picea glauca</name>
    <name type="common">White spruce</name>
    <name type="synonym">Pinus glauca</name>
    <dbReference type="NCBI Taxonomy" id="3330"/>
    <lineage>
        <taxon>Eukaryota</taxon>
        <taxon>Viridiplantae</taxon>
        <taxon>Streptophyta</taxon>
        <taxon>Embryophyta</taxon>
        <taxon>Tracheophyta</taxon>
        <taxon>Spermatophyta</taxon>
        <taxon>Pinopsida</taxon>
        <taxon>Pinidae</taxon>
        <taxon>Conifers I</taxon>
        <taxon>Pinales</taxon>
        <taxon>Pinaceae</taxon>
        <taxon>Picea</taxon>
    </lineage>
</organism>
<sequence length="61" mass="6321">MGSVSRSLTAGATGGSTSSDSTDTSSIPAAESTRSVSVAYLLVYKVRVNLVDQLLVILEMK</sequence>
<dbReference type="AlphaFoldDB" id="A0A101M040"/>
<accession>A0A101M040</accession>
<dbReference type="EMBL" id="LKAM01000006">
    <property type="protein sequence ID" value="KUM48388.1"/>
    <property type="molecule type" value="Genomic_DNA"/>
</dbReference>
<feature type="region of interest" description="Disordered" evidence="1">
    <location>
        <begin position="1"/>
        <end position="32"/>
    </location>
</feature>